<name>A0A8S5NVA8_9CAUD</name>
<reference evidence="1" key="1">
    <citation type="journal article" date="2021" name="Proc. Natl. Acad. Sci. U.S.A.">
        <title>A Catalog of Tens of Thousands of Viruses from Human Metagenomes Reveals Hidden Associations with Chronic Diseases.</title>
        <authorList>
            <person name="Tisza M.J."/>
            <person name="Buck C.B."/>
        </authorList>
    </citation>
    <scope>NUCLEOTIDE SEQUENCE</scope>
    <source>
        <strain evidence="1">CthRr4</strain>
    </source>
</reference>
<evidence type="ECO:0000313" key="1">
    <source>
        <dbReference type="EMBL" id="DAD98138.1"/>
    </source>
</evidence>
<accession>A0A8S5NVA8</accession>
<dbReference type="EMBL" id="BK015254">
    <property type="protein sequence ID" value="DAD98138.1"/>
    <property type="molecule type" value="Genomic_DNA"/>
</dbReference>
<sequence>MSYANFKPVVWSKYIQLELPKFTVFKQDCDYKFEGEAGQGKRVKIQNSGRPTIKKYVPGKDIDAPENVDGTSAYLDIDQFDYFNYGIDNIDKAQAQEGVMEALQTETTRALAEQEDIFCATQMAKNAGYKTASKAISDAETAKKEVDALFVKLWNNGVSTKDDVTMYLTPWFYMLFQNKLIELKTNNDDLIAKGVLGLYNNAKIKMTNNAYNDGTDDYIILKTSKAYAYCNGIDKLKPYEPEKGFSEAIKGLNTYGGKMVRPKECAVLRCHQA</sequence>
<organism evidence="1">
    <name type="scientific">Myoviridae sp. cthRr4</name>
    <dbReference type="NCBI Taxonomy" id="2825152"/>
    <lineage>
        <taxon>Viruses</taxon>
        <taxon>Duplodnaviria</taxon>
        <taxon>Heunggongvirae</taxon>
        <taxon>Uroviricota</taxon>
        <taxon>Caudoviricetes</taxon>
    </lineage>
</organism>
<protein>
    <submittedName>
        <fullName evidence="1">Major capsid protein</fullName>
    </submittedName>
</protein>
<proteinExistence type="predicted"/>